<gene>
    <name evidence="2" type="ORF">U725_02410</name>
</gene>
<comment type="caution">
    <text evidence="2">The sequence shown here is derived from an EMBL/GenBank/DDBJ whole genome shotgun (WGS) entry which is preliminary data.</text>
</comment>
<dbReference type="Proteomes" id="UP000028401">
    <property type="component" value="Unassembled WGS sequence"/>
</dbReference>
<dbReference type="PATRIC" id="fig|1415168.3.peg.2474"/>
<dbReference type="GO" id="GO:0016740">
    <property type="term" value="F:transferase activity"/>
    <property type="evidence" value="ECO:0007669"/>
    <property type="project" value="UniProtKB-KW"/>
</dbReference>
<protein>
    <submittedName>
        <fullName evidence="2">Thiosulfate sulfurtransferase</fullName>
    </submittedName>
</protein>
<reference evidence="2 3" key="1">
    <citation type="submission" date="2014-06" db="EMBL/GenBank/DDBJ databases">
        <title>Draft genome sequence of the putrescine producing strain Lactococcus lactis subsp cremoris GE214.</title>
        <authorList>
            <person name="Ladero V."/>
            <person name="Linares D.M."/>
            <person name="del Rio B."/>
            <person name="Mayo B."/>
            <person name="Martin M.C."/>
            <person name="Fernandez M."/>
            <person name="Alvarez M.A."/>
        </authorList>
    </citation>
    <scope>NUCLEOTIDE SEQUENCE [LARGE SCALE GENOMIC DNA]</scope>
    <source>
        <strain evidence="2 3">GE214</strain>
    </source>
</reference>
<name>A0A084A897_LACLC</name>
<evidence type="ECO:0000259" key="1">
    <source>
        <dbReference type="PROSITE" id="PS50206"/>
    </source>
</evidence>
<dbReference type="CDD" id="cd00158">
    <property type="entry name" value="RHOD"/>
    <property type="match status" value="1"/>
</dbReference>
<dbReference type="InterPro" id="IPR036873">
    <property type="entry name" value="Rhodanese-like_dom_sf"/>
</dbReference>
<dbReference type="InterPro" id="IPR001763">
    <property type="entry name" value="Rhodanese-like_dom"/>
</dbReference>
<organism evidence="2 3">
    <name type="scientific">Lactococcus cremoris subsp. cremoris GE214</name>
    <dbReference type="NCBI Taxonomy" id="1415168"/>
    <lineage>
        <taxon>Bacteria</taxon>
        <taxon>Bacillati</taxon>
        <taxon>Bacillota</taxon>
        <taxon>Bacilli</taxon>
        <taxon>Lactobacillales</taxon>
        <taxon>Streptococcaceae</taxon>
        <taxon>Lactococcus</taxon>
        <taxon>Lactococcus cremoris subsp. cremoris</taxon>
    </lineage>
</organism>
<sequence length="102" mass="11646">MFKLFNKIKTISISELTEEIKKGKQLIDVREVEEFKRGHISGARNLPLSQLTAQSLNKNKKYLLICQSGMRSKKAYKILSKADYDVTNISGGMLAWRGKIKK</sequence>
<evidence type="ECO:0000313" key="2">
    <source>
        <dbReference type="EMBL" id="KEY61526.1"/>
    </source>
</evidence>
<dbReference type="EMBL" id="AZSI01000161">
    <property type="protein sequence ID" value="KEY61526.1"/>
    <property type="molecule type" value="Genomic_DNA"/>
</dbReference>
<dbReference type="Pfam" id="PF00581">
    <property type="entry name" value="Rhodanese"/>
    <property type="match status" value="1"/>
</dbReference>
<dbReference type="PROSITE" id="PS50206">
    <property type="entry name" value="RHODANESE_3"/>
    <property type="match status" value="1"/>
</dbReference>
<dbReference type="InterPro" id="IPR050229">
    <property type="entry name" value="GlpE_sulfurtransferase"/>
</dbReference>
<keyword evidence="2" id="KW-0808">Transferase</keyword>
<dbReference type="RefSeq" id="WP_042748863.1">
    <property type="nucleotide sequence ID" value="NZ_AZSI01000161.1"/>
</dbReference>
<proteinExistence type="predicted"/>
<dbReference type="PANTHER" id="PTHR43031">
    <property type="entry name" value="FAD-DEPENDENT OXIDOREDUCTASE"/>
    <property type="match status" value="1"/>
</dbReference>
<feature type="domain" description="Rhodanese" evidence="1">
    <location>
        <begin position="20"/>
        <end position="101"/>
    </location>
</feature>
<dbReference type="SMART" id="SM00450">
    <property type="entry name" value="RHOD"/>
    <property type="match status" value="1"/>
</dbReference>
<dbReference type="SUPFAM" id="SSF52821">
    <property type="entry name" value="Rhodanese/Cell cycle control phosphatase"/>
    <property type="match status" value="1"/>
</dbReference>
<dbReference type="Gene3D" id="3.40.250.10">
    <property type="entry name" value="Rhodanese-like domain"/>
    <property type="match status" value="1"/>
</dbReference>
<dbReference type="PANTHER" id="PTHR43031:SF17">
    <property type="entry name" value="SULFURTRANSFERASE YTWF-RELATED"/>
    <property type="match status" value="1"/>
</dbReference>
<evidence type="ECO:0000313" key="3">
    <source>
        <dbReference type="Proteomes" id="UP000028401"/>
    </source>
</evidence>
<accession>A0A084A897</accession>
<dbReference type="AlphaFoldDB" id="A0A084A897"/>